<dbReference type="AlphaFoldDB" id="A0A0W0FE63"/>
<organism evidence="1 2">
    <name type="scientific">Moniliophthora roreri</name>
    <name type="common">Frosty pod rot fungus</name>
    <name type="synonym">Monilia roreri</name>
    <dbReference type="NCBI Taxonomy" id="221103"/>
    <lineage>
        <taxon>Eukaryota</taxon>
        <taxon>Fungi</taxon>
        <taxon>Dikarya</taxon>
        <taxon>Basidiomycota</taxon>
        <taxon>Agaricomycotina</taxon>
        <taxon>Agaricomycetes</taxon>
        <taxon>Agaricomycetidae</taxon>
        <taxon>Agaricales</taxon>
        <taxon>Marasmiineae</taxon>
        <taxon>Marasmiaceae</taxon>
        <taxon>Moniliophthora</taxon>
    </lineage>
</organism>
<reference evidence="1 2" key="1">
    <citation type="submission" date="2015-12" db="EMBL/GenBank/DDBJ databases">
        <title>Draft genome sequence of Moniliophthora roreri, the causal agent of frosty pod rot of cacao.</title>
        <authorList>
            <person name="Aime M.C."/>
            <person name="Diaz-Valderrama J.R."/>
            <person name="Kijpornyongpan T."/>
            <person name="Phillips-Mora W."/>
        </authorList>
    </citation>
    <scope>NUCLEOTIDE SEQUENCE [LARGE SCALE GENOMIC DNA]</scope>
    <source>
        <strain evidence="1 2">MCA 2952</strain>
    </source>
</reference>
<sequence>MSIPPYPLELRPEDLTINPNGKVACSACGNQIGLGPGGHVNFIKQHYLKEECRQNAAKHAYEPR</sequence>
<gene>
    <name evidence="1" type="ORF">WG66_12866</name>
</gene>
<dbReference type="Proteomes" id="UP000054988">
    <property type="component" value="Unassembled WGS sequence"/>
</dbReference>
<dbReference type="EMBL" id="LATX01002063">
    <property type="protein sequence ID" value="KTB34568.1"/>
    <property type="molecule type" value="Genomic_DNA"/>
</dbReference>
<proteinExistence type="predicted"/>
<accession>A0A0W0FE63</accession>
<evidence type="ECO:0000313" key="1">
    <source>
        <dbReference type="EMBL" id="KTB34568.1"/>
    </source>
</evidence>
<evidence type="ECO:0000313" key="2">
    <source>
        <dbReference type="Proteomes" id="UP000054988"/>
    </source>
</evidence>
<name>A0A0W0FE63_MONRR</name>
<comment type="caution">
    <text evidence="1">The sequence shown here is derived from an EMBL/GenBank/DDBJ whole genome shotgun (WGS) entry which is preliminary data.</text>
</comment>
<protein>
    <submittedName>
        <fullName evidence="1">Uncharacterized protein</fullName>
    </submittedName>
</protein>